<keyword evidence="2" id="KW-0719">Serine esterase</keyword>
<dbReference type="InterPro" id="IPR029058">
    <property type="entry name" value="AB_hydrolase_fold"/>
</dbReference>
<organism evidence="7 8">
    <name type="scientific">Dactylosporangium vinaceum</name>
    <dbReference type="NCBI Taxonomy" id="53362"/>
    <lineage>
        <taxon>Bacteria</taxon>
        <taxon>Bacillati</taxon>
        <taxon>Actinomycetota</taxon>
        <taxon>Actinomycetes</taxon>
        <taxon>Micromonosporales</taxon>
        <taxon>Micromonosporaceae</taxon>
        <taxon>Dactylosporangium</taxon>
    </lineage>
</organism>
<keyword evidence="3" id="KW-0378">Hydrolase</keyword>
<keyword evidence="4" id="KW-1015">Disulfide bond</keyword>
<name>A0ABV5MMF7_9ACTN</name>
<accession>A0ABV5MMF7</accession>
<evidence type="ECO:0000313" key="8">
    <source>
        <dbReference type="Proteomes" id="UP001589608"/>
    </source>
</evidence>
<dbReference type="Pfam" id="PF01083">
    <property type="entry name" value="Cutinase"/>
    <property type="match status" value="1"/>
</dbReference>
<dbReference type="InterPro" id="IPR000675">
    <property type="entry name" value="Cutinase/axe"/>
</dbReference>
<dbReference type="SUPFAM" id="SSF53474">
    <property type="entry name" value="alpha/beta-Hydrolases"/>
    <property type="match status" value="1"/>
</dbReference>
<dbReference type="RefSeq" id="WP_223093369.1">
    <property type="nucleotide sequence ID" value="NZ_CP061913.1"/>
</dbReference>
<gene>
    <name evidence="7" type="ORF">ACFFTR_43785</name>
</gene>
<evidence type="ECO:0000256" key="5">
    <source>
        <dbReference type="SAM" id="MobiDB-lite"/>
    </source>
</evidence>
<proteinExistence type="inferred from homology"/>
<comment type="caution">
    <text evidence="7">The sequence shown here is derived from an EMBL/GenBank/DDBJ whole genome shotgun (WGS) entry which is preliminary data.</text>
</comment>
<evidence type="ECO:0000256" key="4">
    <source>
        <dbReference type="ARBA" id="ARBA00023157"/>
    </source>
</evidence>
<keyword evidence="8" id="KW-1185">Reference proteome</keyword>
<evidence type="ECO:0000256" key="3">
    <source>
        <dbReference type="ARBA" id="ARBA00022801"/>
    </source>
</evidence>
<evidence type="ECO:0000256" key="2">
    <source>
        <dbReference type="ARBA" id="ARBA00022487"/>
    </source>
</evidence>
<dbReference type="Gene3D" id="3.40.50.1820">
    <property type="entry name" value="alpha/beta hydrolase"/>
    <property type="match status" value="1"/>
</dbReference>
<sequence>MKRILIALAIVAASAAALSTPARAAGPAQCGDVLFVGAAGSGESGMGAEVTAVYSALKANAKGRTVTAYALPYRAAPVLPTMIYPGVGAFMESLIGGEGTLNTFLFDRARQCPGERLVLAGFSQGAMVIHRSMQILGSLVTDRIDGIVLIGDGDRLPGDDGQMLGSAGSRAKGVGQWYPQFSLANGQKLGAIGGRVFSLCNALDIVCDHQPALYNPASTLGRVMIGIGTAVHLSYRLGPQLADLGAKAAAKLRKDALVAYRPSGRAGFVSYVTGFTCPVVSSGYVLVVTRGAGQGPSEGFTDPYNGLFSNGARVASAENVAPGTYPATVSCEASTDPNVRTGGRSLATYTFTQTVTTTKPLLGVNPAAARPGQTLTVTDGGGCGAYPTPAQSVSVAVHDAIRGGKPIVEVNAPVNPAGRWDAVRLTLPAEYGVGGWHVSASCGAASGDGPDQSYQPYPSVTVAAG</sequence>
<feature type="chain" id="PRO_5046594191" evidence="6">
    <location>
        <begin position="25"/>
        <end position="465"/>
    </location>
</feature>
<evidence type="ECO:0000313" key="7">
    <source>
        <dbReference type="EMBL" id="MFB9450043.1"/>
    </source>
</evidence>
<dbReference type="EMBL" id="JBHMCA010000070">
    <property type="protein sequence ID" value="MFB9450043.1"/>
    <property type="molecule type" value="Genomic_DNA"/>
</dbReference>
<dbReference type="SMART" id="SM01110">
    <property type="entry name" value="Cutinase"/>
    <property type="match status" value="1"/>
</dbReference>
<reference evidence="7 8" key="1">
    <citation type="submission" date="2024-09" db="EMBL/GenBank/DDBJ databases">
        <authorList>
            <person name="Sun Q."/>
            <person name="Mori K."/>
        </authorList>
    </citation>
    <scope>NUCLEOTIDE SEQUENCE [LARGE SCALE GENOMIC DNA]</scope>
    <source>
        <strain evidence="7 8">JCM 3307</strain>
    </source>
</reference>
<comment type="similarity">
    <text evidence="1">Belongs to the cutinase family.</text>
</comment>
<keyword evidence="6" id="KW-0732">Signal</keyword>
<dbReference type="Proteomes" id="UP001589608">
    <property type="component" value="Unassembled WGS sequence"/>
</dbReference>
<protein>
    <submittedName>
        <fullName evidence="7">Cutinase family protein</fullName>
    </submittedName>
</protein>
<dbReference type="PANTHER" id="PTHR33630">
    <property type="entry name" value="CUTINASE RV1984C-RELATED-RELATED"/>
    <property type="match status" value="1"/>
</dbReference>
<dbReference type="PANTHER" id="PTHR33630:SF9">
    <property type="entry name" value="CUTINASE 4"/>
    <property type="match status" value="1"/>
</dbReference>
<feature type="region of interest" description="Disordered" evidence="5">
    <location>
        <begin position="445"/>
        <end position="465"/>
    </location>
</feature>
<evidence type="ECO:0000256" key="1">
    <source>
        <dbReference type="ARBA" id="ARBA00007534"/>
    </source>
</evidence>
<feature type="signal peptide" evidence="6">
    <location>
        <begin position="1"/>
        <end position="24"/>
    </location>
</feature>
<evidence type="ECO:0000256" key="6">
    <source>
        <dbReference type="SAM" id="SignalP"/>
    </source>
</evidence>